<dbReference type="InterPro" id="IPR019734">
    <property type="entry name" value="TPR_rpt"/>
</dbReference>
<dbReference type="GO" id="GO:0005871">
    <property type="term" value="C:kinesin complex"/>
    <property type="evidence" value="ECO:0007669"/>
    <property type="project" value="InterPro"/>
</dbReference>
<dbReference type="PANTHER" id="PTHR45783:SF3">
    <property type="entry name" value="KINESIN LIGHT CHAIN"/>
    <property type="match status" value="1"/>
</dbReference>
<dbReference type="GO" id="GO:0005737">
    <property type="term" value="C:cytoplasm"/>
    <property type="evidence" value="ECO:0007669"/>
    <property type="project" value="TreeGrafter"/>
</dbReference>
<dbReference type="Gene3D" id="1.25.40.10">
    <property type="entry name" value="Tetratricopeptide repeat domain"/>
    <property type="match status" value="1"/>
</dbReference>
<keyword evidence="4" id="KW-0493">Microtubule</keyword>
<evidence type="ECO:0000256" key="6">
    <source>
        <dbReference type="ARBA" id="ARBA00022803"/>
    </source>
</evidence>
<proteinExistence type="inferred from homology"/>
<dbReference type="AlphaFoldDB" id="A0A1Q8RYL7"/>
<dbReference type="InterPro" id="IPR011990">
    <property type="entry name" value="TPR-like_helical_dom_sf"/>
</dbReference>
<evidence type="ECO:0000256" key="3">
    <source>
        <dbReference type="ARBA" id="ARBA00022490"/>
    </source>
</evidence>
<evidence type="ECO:0000256" key="10">
    <source>
        <dbReference type="PROSITE-ProRule" id="PRU00339"/>
    </source>
</evidence>
<dbReference type="Pfam" id="PF13374">
    <property type="entry name" value="TPR_10"/>
    <property type="match status" value="1"/>
</dbReference>
<organism evidence="11 12">
    <name type="scientific">Colletotrichum chlorophyti</name>
    <dbReference type="NCBI Taxonomy" id="708187"/>
    <lineage>
        <taxon>Eukaryota</taxon>
        <taxon>Fungi</taxon>
        <taxon>Dikarya</taxon>
        <taxon>Ascomycota</taxon>
        <taxon>Pezizomycotina</taxon>
        <taxon>Sordariomycetes</taxon>
        <taxon>Hypocreomycetidae</taxon>
        <taxon>Glomerellales</taxon>
        <taxon>Glomerellaceae</taxon>
        <taxon>Colletotrichum</taxon>
    </lineage>
</organism>
<comment type="subcellular location">
    <subcellularLocation>
        <location evidence="1">Cytoplasm</location>
        <location evidence="1">Cytoskeleton</location>
    </subcellularLocation>
</comment>
<feature type="repeat" description="TPR" evidence="10">
    <location>
        <begin position="21"/>
        <end position="54"/>
    </location>
</feature>
<dbReference type="SMART" id="SM00028">
    <property type="entry name" value="TPR"/>
    <property type="match status" value="1"/>
</dbReference>
<keyword evidence="12" id="KW-1185">Reference proteome</keyword>
<dbReference type="GO" id="GO:0019894">
    <property type="term" value="F:kinesin binding"/>
    <property type="evidence" value="ECO:0007669"/>
    <property type="project" value="TreeGrafter"/>
</dbReference>
<evidence type="ECO:0000313" key="12">
    <source>
        <dbReference type="Proteomes" id="UP000186583"/>
    </source>
</evidence>
<dbReference type="PROSITE" id="PS50005">
    <property type="entry name" value="TPR"/>
    <property type="match status" value="1"/>
</dbReference>
<comment type="similarity">
    <text evidence="2">Belongs to the kinesin light chain family.</text>
</comment>
<comment type="caution">
    <text evidence="11">The sequence shown here is derived from an EMBL/GenBank/DDBJ whole genome shotgun (WGS) entry which is preliminary data.</text>
</comment>
<evidence type="ECO:0000256" key="1">
    <source>
        <dbReference type="ARBA" id="ARBA00004245"/>
    </source>
</evidence>
<keyword evidence="9" id="KW-0206">Cytoskeleton</keyword>
<keyword evidence="8" id="KW-0505">Motor protein</keyword>
<keyword evidence="7" id="KW-0175">Coiled coil</keyword>
<sequence>MHRQTLELREKVLGLENPLTLTSINNLAIVLESQGKYEEAEQMYRQTLKLKEKVLGPDHPSTLVTKRNVQDSLEAWTDCSSASLKD</sequence>
<dbReference type="SUPFAM" id="SSF48452">
    <property type="entry name" value="TPR-like"/>
    <property type="match status" value="1"/>
</dbReference>
<dbReference type="Proteomes" id="UP000186583">
    <property type="component" value="Unassembled WGS sequence"/>
</dbReference>
<name>A0A1Q8RYL7_9PEZI</name>
<dbReference type="EMBL" id="MPGH01000060">
    <property type="protein sequence ID" value="OLN92208.1"/>
    <property type="molecule type" value="Genomic_DNA"/>
</dbReference>
<dbReference type="OrthoDB" id="626167at2759"/>
<evidence type="ECO:0000256" key="2">
    <source>
        <dbReference type="ARBA" id="ARBA00009622"/>
    </source>
</evidence>
<gene>
    <name evidence="11" type="ORF">CCHL11_01477</name>
</gene>
<dbReference type="PANTHER" id="PTHR45783">
    <property type="entry name" value="KINESIN LIGHT CHAIN"/>
    <property type="match status" value="1"/>
</dbReference>
<evidence type="ECO:0000256" key="8">
    <source>
        <dbReference type="ARBA" id="ARBA00023175"/>
    </source>
</evidence>
<dbReference type="GO" id="GO:0005874">
    <property type="term" value="C:microtubule"/>
    <property type="evidence" value="ECO:0007669"/>
    <property type="project" value="UniProtKB-KW"/>
</dbReference>
<evidence type="ECO:0000256" key="9">
    <source>
        <dbReference type="ARBA" id="ARBA00023212"/>
    </source>
</evidence>
<protein>
    <submittedName>
        <fullName evidence="11">Kinesin light chain 3</fullName>
    </submittedName>
</protein>
<evidence type="ECO:0000256" key="5">
    <source>
        <dbReference type="ARBA" id="ARBA00022737"/>
    </source>
</evidence>
<evidence type="ECO:0000256" key="4">
    <source>
        <dbReference type="ARBA" id="ARBA00022701"/>
    </source>
</evidence>
<reference evidence="11 12" key="1">
    <citation type="submission" date="2016-11" db="EMBL/GenBank/DDBJ databases">
        <title>Draft Genome Assembly of Colletotrichum chlorophyti a pathogen of herbaceous plants.</title>
        <authorList>
            <person name="Gan P."/>
            <person name="Narusaka M."/>
            <person name="Tsushima A."/>
            <person name="Narusaka Y."/>
            <person name="Takano Y."/>
            <person name="Shirasu K."/>
        </authorList>
    </citation>
    <scope>NUCLEOTIDE SEQUENCE [LARGE SCALE GENOMIC DNA]</scope>
    <source>
        <strain evidence="11 12">NTL11</strain>
    </source>
</reference>
<keyword evidence="6 10" id="KW-0802">TPR repeat</keyword>
<dbReference type="InterPro" id="IPR002151">
    <property type="entry name" value="Kinesin_light"/>
</dbReference>
<keyword evidence="5" id="KW-0677">Repeat</keyword>
<accession>A0A1Q8RYL7</accession>
<evidence type="ECO:0000313" key="11">
    <source>
        <dbReference type="EMBL" id="OLN92208.1"/>
    </source>
</evidence>
<evidence type="ECO:0000256" key="7">
    <source>
        <dbReference type="ARBA" id="ARBA00023054"/>
    </source>
</evidence>
<dbReference type="GO" id="GO:0007018">
    <property type="term" value="P:microtubule-based movement"/>
    <property type="evidence" value="ECO:0007669"/>
    <property type="project" value="TreeGrafter"/>
</dbReference>
<dbReference type="STRING" id="708187.A0A1Q8RYL7"/>
<keyword evidence="3" id="KW-0963">Cytoplasm</keyword>